<evidence type="ECO:0000313" key="1">
    <source>
        <dbReference type="EMBL" id="EET79684.1"/>
    </source>
</evidence>
<dbReference type="Proteomes" id="UP000003107">
    <property type="component" value="Unassembled WGS sequence"/>
</dbReference>
<comment type="caution">
    <text evidence="1">The sequence shown here is derived from an EMBL/GenBank/DDBJ whole genome shotgun (WGS) entry which is preliminary data.</text>
</comment>
<reference evidence="1 2" key="1">
    <citation type="submission" date="2009-07" db="EMBL/GenBank/DDBJ databases">
        <authorList>
            <person name="Madupu R."/>
            <person name="Sebastian Y."/>
            <person name="Durkin A.S."/>
            <person name="Torralba M."/>
            <person name="Methe B."/>
            <person name="Sutton G.G."/>
            <person name="Strausberg R.L."/>
            <person name="Nelson K.E."/>
        </authorList>
    </citation>
    <scope>NUCLEOTIDE SEQUENCE [LARGE SCALE GENOMIC DNA]</scope>
    <source>
        <strain evidence="1 2">RM3277</strain>
    </source>
</reference>
<keyword evidence="2" id="KW-1185">Reference proteome</keyword>
<accession>C6RFY9</accession>
<sequence>MRAPVKFKSYNLIIEIRIVSFESKKWLWKLNLLRKRLDFYVQIFLFCGFIYGF</sequence>
<organism evidence="1 2">
    <name type="scientific">Campylobacter showae RM3277</name>
    <dbReference type="NCBI Taxonomy" id="553219"/>
    <lineage>
        <taxon>Bacteria</taxon>
        <taxon>Pseudomonadati</taxon>
        <taxon>Campylobacterota</taxon>
        <taxon>Epsilonproteobacteria</taxon>
        <taxon>Campylobacterales</taxon>
        <taxon>Campylobacteraceae</taxon>
        <taxon>Campylobacter</taxon>
    </lineage>
</organism>
<proteinExistence type="predicted"/>
<dbReference type="AlphaFoldDB" id="C6RFY9"/>
<dbReference type="EMBL" id="ACVQ01000018">
    <property type="protein sequence ID" value="EET79684.1"/>
    <property type="molecule type" value="Genomic_DNA"/>
</dbReference>
<evidence type="ECO:0000313" key="2">
    <source>
        <dbReference type="Proteomes" id="UP000003107"/>
    </source>
</evidence>
<name>C6RFY9_9BACT</name>
<protein>
    <submittedName>
        <fullName evidence="1">Uncharacterized protein</fullName>
    </submittedName>
</protein>
<gene>
    <name evidence="1" type="ORF">CAMSH0001_2252</name>
</gene>